<organism evidence="3">
    <name type="scientific">Mesorhizobium sp. WSM2240</name>
    <dbReference type="NCBI Taxonomy" id="3228851"/>
    <lineage>
        <taxon>Bacteria</taxon>
        <taxon>Pseudomonadati</taxon>
        <taxon>Pseudomonadota</taxon>
        <taxon>Alphaproteobacteria</taxon>
        <taxon>Hyphomicrobiales</taxon>
        <taxon>Phyllobacteriaceae</taxon>
        <taxon>Mesorhizobium</taxon>
    </lineage>
</organism>
<dbReference type="PANTHER" id="PTHR13847">
    <property type="entry name" value="SARCOSINE DEHYDROGENASE-RELATED"/>
    <property type="match status" value="1"/>
</dbReference>
<dbReference type="PANTHER" id="PTHR13847:SF281">
    <property type="entry name" value="FAD DEPENDENT OXIDOREDUCTASE DOMAIN-CONTAINING PROTEIN"/>
    <property type="match status" value="1"/>
</dbReference>
<gene>
    <name evidence="3" type="ORF">ABVK50_17385</name>
</gene>
<dbReference type="GO" id="GO:0016491">
    <property type="term" value="F:oxidoreductase activity"/>
    <property type="evidence" value="ECO:0007669"/>
    <property type="project" value="UniProtKB-KW"/>
</dbReference>
<dbReference type="Gene3D" id="3.30.9.10">
    <property type="entry name" value="D-Amino Acid Oxidase, subunit A, domain 2"/>
    <property type="match status" value="1"/>
</dbReference>
<evidence type="ECO:0000256" key="1">
    <source>
        <dbReference type="ARBA" id="ARBA00023002"/>
    </source>
</evidence>
<name>A0AAU8CJM7_9HYPH</name>
<dbReference type="SUPFAM" id="SSF51905">
    <property type="entry name" value="FAD/NAD(P)-binding domain"/>
    <property type="match status" value="1"/>
</dbReference>
<dbReference type="Pfam" id="PF01266">
    <property type="entry name" value="DAO"/>
    <property type="match status" value="1"/>
</dbReference>
<dbReference type="PRINTS" id="PR00411">
    <property type="entry name" value="PNDRDTASEI"/>
</dbReference>
<dbReference type="RefSeq" id="WP_353645382.1">
    <property type="nucleotide sequence ID" value="NZ_CP159253.1"/>
</dbReference>
<dbReference type="Gene3D" id="3.50.50.60">
    <property type="entry name" value="FAD/NAD(P)-binding domain"/>
    <property type="match status" value="1"/>
</dbReference>
<evidence type="ECO:0000259" key="2">
    <source>
        <dbReference type="Pfam" id="PF01266"/>
    </source>
</evidence>
<sequence length="430" mass="45972">MPRQAATFNTPLWQAAADITPVSQALDDGEHMDLVVVGAGIMGLSTALHAARRGLSVRVVEALEIGQGASGLNGGQVIPGLKYDPDWLIEHFGEQRGERIIAFASGTADSVFDLIGNERLNVPHARNGWIQAAHTDTALQAAEKRAQQWSARGVNASILGPGEIAAKTGARGYVGGWFDRRAGVIDPLAYTLELARIATEAGARIATNERVTRLTRHAGAWRVGTVSGNSLVAKAVVAATNAYSDGLIPELARTIVPLHSFQIATAPLLPSIASGILPGGQAVSDSRRILIYFRKSPDGRLMLGGRGRMGLPRSAADWAHLERTITRLFPALEGIAVERRWFGRVAMTPDHLPHLHEPEDGLIAAIGCQGRGIGLMTSLGARIADYVATRDPAASPFPVSPIRPIPFHRFRRVGVAAAIAWYRALDALER</sequence>
<dbReference type="GO" id="GO:0005737">
    <property type="term" value="C:cytoplasm"/>
    <property type="evidence" value="ECO:0007669"/>
    <property type="project" value="TreeGrafter"/>
</dbReference>
<dbReference type="EC" id="1.-.-.-" evidence="3"/>
<proteinExistence type="predicted"/>
<dbReference type="AlphaFoldDB" id="A0AAU8CJM7"/>
<evidence type="ECO:0000313" key="3">
    <source>
        <dbReference type="EMBL" id="XCG47072.1"/>
    </source>
</evidence>
<keyword evidence="1 3" id="KW-0560">Oxidoreductase</keyword>
<dbReference type="InterPro" id="IPR006076">
    <property type="entry name" value="FAD-dep_OxRdtase"/>
</dbReference>
<reference evidence="3" key="1">
    <citation type="submission" date="2024-06" db="EMBL/GenBank/DDBJ databases">
        <title>Mesorhizobium karijinii sp. nov., a symbiont of the iconic Swainsona formosa from arid Australia.</title>
        <authorList>
            <person name="Hill Y.J."/>
            <person name="Watkin E.L.J."/>
            <person name="O'Hara G.W."/>
            <person name="Terpolilli J."/>
            <person name="Tye M.L."/>
            <person name="Kohlmeier M.G."/>
        </authorList>
    </citation>
    <scope>NUCLEOTIDE SEQUENCE</scope>
    <source>
        <strain evidence="3">WSM2240</strain>
    </source>
</reference>
<dbReference type="InterPro" id="IPR036188">
    <property type="entry name" value="FAD/NAD-bd_sf"/>
</dbReference>
<protein>
    <submittedName>
        <fullName evidence="3">FAD-dependent oxidoreductase</fullName>
        <ecNumber evidence="3">1.-.-.-</ecNumber>
    </submittedName>
</protein>
<feature type="domain" description="FAD dependent oxidoreductase" evidence="2">
    <location>
        <begin position="33"/>
        <end position="385"/>
    </location>
</feature>
<dbReference type="EMBL" id="CP159253">
    <property type="protein sequence ID" value="XCG47072.1"/>
    <property type="molecule type" value="Genomic_DNA"/>
</dbReference>
<accession>A0AAU8CJM7</accession>